<gene>
    <name evidence="4" type="ORF">FNU76_11010</name>
</gene>
<dbReference type="GO" id="GO:1990281">
    <property type="term" value="C:efflux pump complex"/>
    <property type="evidence" value="ECO:0007669"/>
    <property type="project" value="TreeGrafter"/>
</dbReference>
<feature type="chain" id="PRO_5028311454" evidence="2">
    <location>
        <begin position="19"/>
        <end position="254"/>
    </location>
</feature>
<dbReference type="KEGG" id="cari:FNU76_11010"/>
<evidence type="ECO:0000259" key="3">
    <source>
        <dbReference type="Pfam" id="PF25876"/>
    </source>
</evidence>
<feature type="signal peptide" evidence="2">
    <location>
        <begin position="1"/>
        <end position="18"/>
    </location>
</feature>
<feature type="domain" description="Multidrug resistance protein MdtA-like alpha-helical hairpin" evidence="3">
    <location>
        <begin position="81"/>
        <end position="131"/>
    </location>
</feature>
<organism evidence="4 5">
    <name type="scientific">Chitinimonas arctica</name>
    <dbReference type="NCBI Taxonomy" id="2594795"/>
    <lineage>
        <taxon>Bacteria</taxon>
        <taxon>Pseudomonadati</taxon>
        <taxon>Pseudomonadota</taxon>
        <taxon>Betaproteobacteria</taxon>
        <taxon>Neisseriales</taxon>
        <taxon>Chitinibacteraceae</taxon>
        <taxon>Chitinimonas</taxon>
    </lineage>
</organism>
<protein>
    <submittedName>
        <fullName evidence="4">Efflux RND transporter periplasmic adaptor subunit</fullName>
    </submittedName>
</protein>
<dbReference type="SUPFAM" id="SSF111369">
    <property type="entry name" value="HlyD-like secretion proteins"/>
    <property type="match status" value="1"/>
</dbReference>
<dbReference type="Pfam" id="PF25876">
    <property type="entry name" value="HH_MFP_RND"/>
    <property type="match status" value="1"/>
</dbReference>
<dbReference type="NCBIfam" id="TIGR01730">
    <property type="entry name" value="RND_mfp"/>
    <property type="match status" value="1"/>
</dbReference>
<dbReference type="InterPro" id="IPR058624">
    <property type="entry name" value="MdtA-like_HH"/>
</dbReference>
<dbReference type="Gene3D" id="1.10.287.470">
    <property type="entry name" value="Helix hairpin bin"/>
    <property type="match status" value="1"/>
</dbReference>
<comment type="similarity">
    <text evidence="1">Belongs to the membrane fusion protein (MFP) (TC 8.A.1) family.</text>
</comment>
<dbReference type="AlphaFoldDB" id="A0A516SFB3"/>
<dbReference type="Gene3D" id="2.40.50.100">
    <property type="match status" value="1"/>
</dbReference>
<proteinExistence type="inferred from homology"/>
<dbReference type="Gene3D" id="2.40.30.170">
    <property type="match status" value="1"/>
</dbReference>
<sequence>MRAGSMALFTFIAVPVLAATAPVQPPALAAPPASDGRIRTQLMARNATTVSSEIAAKIARLSVAEGGSFGKGAVLVEFECSSYRAQLRKAEASLEAARQLVKVNTRLAELNSIGKLEVDQAEARAREAAAEASYMHTVVAKCVVAAPYAGRVARRTGAAFQFVSPGNPILEIVDIGQLELRMLVPSKWLAWLRTGAKLTVQVDELGRSFPASVARLGAQIDPVSQSVLAVAVIDGADPSLLPGMSGWASFSLPR</sequence>
<dbReference type="OrthoDB" id="9778796at2"/>
<dbReference type="InterPro" id="IPR006143">
    <property type="entry name" value="RND_pump_MFP"/>
</dbReference>
<dbReference type="EMBL" id="CP041730">
    <property type="protein sequence ID" value="QDQ26851.1"/>
    <property type="molecule type" value="Genomic_DNA"/>
</dbReference>
<dbReference type="PANTHER" id="PTHR30469:SF15">
    <property type="entry name" value="HLYD FAMILY OF SECRETION PROTEINS"/>
    <property type="match status" value="1"/>
</dbReference>
<dbReference type="PANTHER" id="PTHR30469">
    <property type="entry name" value="MULTIDRUG RESISTANCE PROTEIN MDTA"/>
    <property type="match status" value="1"/>
</dbReference>
<evidence type="ECO:0000256" key="2">
    <source>
        <dbReference type="SAM" id="SignalP"/>
    </source>
</evidence>
<evidence type="ECO:0000313" key="5">
    <source>
        <dbReference type="Proteomes" id="UP000317550"/>
    </source>
</evidence>
<dbReference type="GO" id="GO:0015562">
    <property type="term" value="F:efflux transmembrane transporter activity"/>
    <property type="evidence" value="ECO:0007669"/>
    <property type="project" value="TreeGrafter"/>
</dbReference>
<evidence type="ECO:0000313" key="4">
    <source>
        <dbReference type="EMBL" id="QDQ26851.1"/>
    </source>
</evidence>
<keyword evidence="5" id="KW-1185">Reference proteome</keyword>
<name>A0A516SFB3_9NEIS</name>
<evidence type="ECO:0000256" key="1">
    <source>
        <dbReference type="ARBA" id="ARBA00009477"/>
    </source>
</evidence>
<reference evidence="5" key="1">
    <citation type="submission" date="2019-07" db="EMBL/GenBank/DDBJ databases">
        <title>Chitinimonas sp. nov., isolated from Ny-Alesund, arctica soil.</title>
        <authorList>
            <person name="Xu Q."/>
            <person name="Peng F."/>
        </authorList>
    </citation>
    <scope>NUCLEOTIDE SEQUENCE [LARGE SCALE GENOMIC DNA]</scope>
    <source>
        <strain evidence="5">R3-44</strain>
    </source>
</reference>
<keyword evidence="2" id="KW-0732">Signal</keyword>
<accession>A0A516SFB3</accession>
<dbReference type="Proteomes" id="UP000317550">
    <property type="component" value="Chromosome"/>
</dbReference>